<organism evidence="1 2">
    <name type="scientific">Cichorium intybus</name>
    <name type="common">Chicory</name>
    <dbReference type="NCBI Taxonomy" id="13427"/>
    <lineage>
        <taxon>Eukaryota</taxon>
        <taxon>Viridiplantae</taxon>
        <taxon>Streptophyta</taxon>
        <taxon>Embryophyta</taxon>
        <taxon>Tracheophyta</taxon>
        <taxon>Spermatophyta</taxon>
        <taxon>Magnoliopsida</taxon>
        <taxon>eudicotyledons</taxon>
        <taxon>Gunneridae</taxon>
        <taxon>Pentapetalae</taxon>
        <taxon>asterids</taxon>
        <taxon>campanulids</taxon>
        <taxon>Asterales</taxon>
        <taxon>Asteraceae</taxon>
        <taxon>Cichorioideae</taxon>
        <taxon>Cichorieae</taxon>
        <taxon>Cichoriinae</taxon>
        <taxon>Cichorium</taxon>
    </lineage>
</organism>
<name>A0ACB9BMR9_CICIN</name>
<reference evidence="1 2" key="2">
    <citation type="journal article" date="2022" name="Mol. Ecol. Resour.">
        <title>The genomes of chicory, endive, great burdock and yacon provide insights into Asteraceae paleo-polyploidization history and plant inulin production.</title>
        <authorList>
            <person name="Fan W."/>
            <person name="Wang S."/>
            <person name="Wang H."/>
            <person name="Wang A."/>
            <person name="Jiang F."/>
            <person name="Liu H."/>
            <person name="Zhao H."/>
            <person name="Xu D."/>
            <person name="Zhang Y."/>
        </authorList>
    </citation>
    <scope>NUCLEOTIDE SEQUENCE [LARGE SCALE GENOMIC DNA]</scope>
    <source>
        <strain evidence="2">cv. Punajuju</strain>
        <tissue evidence="1">Leaves</tissue>
    </source>
</reference>
<gene>
    <name evidence="1" type="ORF">L2E82_34778</name>
</gene>
<evidence type="ECO:0000313" key="1">
    <source>
        <dbReference type="EMBL" id="KAI3723300.1"/>
    </source>
</evidence>
<sequence length="238" mass="27206">MSSSDQAHLNGAYYGPSIPPPSKKSRSYNRHGRGGGSCNPLSWCCSCLCGCVFNLIFQIIITIVVLLGIAVLVFWLIFRPNAPKFHVNEATLTQFNLSSDNNTLYYNLRVNMTFRNPNKRIGIYYDRIEANAEYHGKRFASRNLDGFYLGHKRENNLGTEFIGEQVVVLGDDRSDYDKERNDGVYNIDLKLRLRLRLKVGWAKPKFKPKFECELKVPMTTGGRVSSPGFQRTKCDFDW</sequence>
<dbReference type="EMBL" id="CM042014">
    <property type="protein sequence ID" value="KAI3723300.1"/>
    <property type="molecule type" value="Genomic_DNA"/>
</dbReference>
<evidence type="ECO:0000313" key="2">
    <source>
        <dbReference type="Proteomes" id="UP001055811"/>
    </source>
</evidence>
<proteinExistence type="predicted"/>
<accession>A0ACB9BMR9</accession>
<comment type="caution">
    <text evidence="1">The sequence shown here is derived from an EMBL/GenBank/DDBJ whole genome shotgun (WGS) entry which is preliminary data.</text>
</comment>
<reference evidence="2" key="1">
    <citation type="journal article" date="2022" name="Mol. Ecol. Resour.">
        <title>The genomes of chicory, endive, great burdock and yacon provide insights into Asteraceae palaeo-polyploidization history and plant inulin production.</title>
        <authorList>
            <person name="Fan W."/>
            <person name="Wang S."/>
            <person name="Wang H."/>
            <person name="Wang A."/>
            <person name="Jiang F."/>
            <person name="Liu H."/>
            <person name="Zhao H."/>
            <person name="Xu D."/>
            <person name="Zhang Y."/>
        </authorList>
    </citation>
    <scope>NUCLEOTIDE SEQUENCE [LARGE SCALE GENOMIC DNA]</scope>
    <source>
        <strain evidence="2">cv. Punajuju</strain>
    </source>
</reference>
<dbReference type="Proteomes" id="UP001055811">
    <property type="component" value="Linkage Group LG06"/>
</dbReference>
<keyword evidence="2" id="KW-1185">Reference proteome</keyword>
<protein>
    <submittedName>
        <fullName evidence="1">Uncharacterized protein</fullName>
    </submittedName>
</protein>